<evidence type="ECO:0000256" key="6">
    <source>
        <dbReference type="SAM" id="Phobius"/>
    </source>
</evidence>
<keyword evidence="3 6" id="KW-0812">Transmembrane</keyword>
<evidence type="ECO:0000256" key="3">
    <source>
        <dbReference type="ARBA" id="ARBA00022692"/>
    </source>
</evidence>
<organism evidence="7 8">
    <name type="scientific">Methylobacterium oryzae CBMB20</name>
    <dbReference type="NCBI Taxonomy" id="693986"/>
    <lineage>
        <taxon>Bacteria</taxon>
        <taxon>Pseudomonadati</taxon>
        <taxon>Pseudomonadota</taxon>
        <taxon>Alphaproteobacteria</taxon>
        <taxon>Hyphomicrobiales</taxon>
        <taxon>Methylobacteriaceae</taxon>
        <taxon>Methylobacterium</taxon>
    </lineage>
</organism>
<dbReference type="RefSeq" id="WP_043351953.1">
    <property type="nucleotide sequence ID" value="NZ_CP003811.1"/>
</dbReference>
<keyword evidence="2" id="KW-1003">Cell membrane</keyword>
<dbReference type="GeneID" id="96603909"/>
<sequence length="83" mass="8879">MTVWTAAILALLPPLAVAAALAWRGRPGQRFAAYQLAGSVTVLILTLMAFATDQASITDLALTLVLLNLPGTMLLAVFLERWI</sequence>
<comment type="subcellular location">
    <subcellularLocation>
        <location evidence="1">Cell membrane</location>
        <topology evidence="1">Multi-pass membrane protein</topology>
    </subcellularLocation>
</comment>
<keyword evidence="4 6" id="KW-1133">Transmembrane helix</keyword>
<dbReference type="eggNOG" id="ENOG50310GG">
    <property type="taxonomic scope" value="Bacteria"/>
</dbReference>
<feature type="transmembrane region" description="Helical" evidence="6">
    <location>
        <begin position="32"/>
        <end position="51"/>
    </location>
</feature>
<evidence type="ECO:0000256" key="2">
    <source>
        <dbReference type="ARBA" id="ARBA00022475"/>
    </source>
</evidence>
<dbReference type="KEGG" id="mor:MOC_0865"/>
<keyword evidence="8" id="KW-1185">Reference proteome</keyword>
<evidence type="ECO:0000313" key="7">
    <source>
        <dbReference type="EMBL" id="AIQ88620.1"/>
    </source>
</evidence>
<proteinExistence type="predicted"/>
<reference evidence="7 8" key="1">
    <citation type="journal article" date="2014" name="PLoS ONE">
        <title>Genome Information of Methylobacterium oryzae, a Plant-Probiotic Methylotroph in the Phyllosphere.</title>
        <authorList>
            <person name="Kwak M.J."/>
            <person name="Jeong H."/>
            <person name="Madhaiyan M."/>
            <person name="Lee Y."/>
            <person name="Sa T.M."/>
            <person name="Oh T.K."/>
            <person name="Kim J.F."/>
        </authorList>
    </citation>
    <scope>NUCLEOTIDE SEQUENCE [LARGE SCALE GENOMIC DNA]</scope>
    <source>
        <strain evidence="7 8">CBMB20</strain>
    </source>
</reference>
<gene>
    <name evidence="7" type="ORF">MOC_0865</name>
</gene>
<dbReference type="STRING" id="693986.MOC_0865"/>
<dbReference type="GO" id="GO:0015075">
    <property type="term" value="F:monoatomic ion transmembrane transporter activity"/>
    <property type="evidence" value="ECO:0007669"/>
    <property type="project" value="InterPro"/>
</dbReference>
<dbReference type="InterPro" id="IPR007208">
    <property type="entry name" value="MrpF/PhaF-like"/>
</dbReference>
<evidence type="ECO:0000256" key="5">
    <source>
        <dbReference type="ARBA" id="ARBA00023136"/>
    </source>
</evidence>
<dbReference type="Proteomes" id="UP000029492">
    <property type="component" value="Chromosome"/>
</dbReference>
<dbReference type="GO" id="GO:0005886">
    <property type="term" value="C:plasma membrane"/>
    <property type="evidence" value="ECO:0007669"/>
    <property type="project" value="UniProtKB-SubCell"/>
</dbReference>
<dbReference type="Pfam" id="PF04066">
    <property type="entry name" value="MrpF_PhaF"/>
    <property type="match status" value="1"/>
</dbReference>
<feature type="transmembrane region" description="Helical" evidence="6">
    <location>
        <begin position="60"/>
        <end position="79"/>
    </location>
</feature>
<protein>
    <submittedName>
        <fullName evidence="7">Protein of unassigned function</fullName>
    </submittedName>
</protein>
<keyword evidence="5 6" id="KW-0472">Membrane</keyword>
<accession>A0A089NPZ1</accession>
<dbReference type="HOGENOM" id="CLU_125825_7_0_5"/>
<evidence type="ECO:0000313" key="8">
    <source>
        <dbReference type="Proteomes" id="UP000029492"/>
    </source>
</evidence>
<evidence type="ECO:0000256" key="4">
    <source>
        <dbReference type="ARBA" id="ARBA00022989"/>
    </source>
</evidence>
<dbReference type="AlphaFoldDB" id="A0A089NPZ1"/>
<evidence type="ECO:0000256" key="1">
    <source>
        <dbReference type="ARBA" id="ARBA00004651"/>
    </source>
</evidence>
<dbReference type="EMBL" id="CP003811">
    <property type="protein sequence ID" value="AIQ88620.1"/>
    <property type="molecule type" value="Genomic_DNA"/>
</dbReference>
<name>A0A089NPZ1_9HYPH</name>